<accession>A0A2A3MM70</accession>
<name>A0A2A3MM70_9PSED</name>
<evidence type="ECO:0000313" key="1">
    <source>
        <dbReference type="EMBL" id="PBK05898.1"/>
    </source>
</evidence>
<proteinExistence type="predicted"/>
<gene>
    <name evidence="1" type="ORF">CNQ84_00515</name>
</gene>
<dbReference type="AlphaFoldDB" id="A0A2A3MM70"/>
<keyword evidence="2" id="KW-1185">Reference proteome</keyword>
<organism evidence="1 2">
    <name type="scientific">Pseudomonas abyssi</name>
    <dbReference type="NCBI Taxonomy" id="170540"/>
    <lineage>
        <taxon>Bacteria</taxon>
        <taxon>Pseudomonadati</taxon>
        <taxon>Pseudomonadota</taxon>
        <taxon>Gammaproteobacteria</taxon>
        <taxon>Pseudomonadales</taxon>
        <taxon>Pseudomonadaceae</taxon>
        <taxon>Pseudomonas</taxon>
    </lineage>
</organism>
<dbReference type="EMBL" id="NTMR01000002">
    <property type="protein sequence ID" value="PBK05898.1"/>
    <property type="molecule type" value="Genomic_DNA"/>
</dbReference>
<dbReference type="RefSeq" id="WP_096002974.1">
    <property type="nucleotide sequence ID" value="NZ_NTMR01000002.1"/>
</dbReference>
<reference evidence="1 2" key="1">
    <citation type="submission" date="2017-09" db="EMBL/GenBank/DDBJ databases">
        <title>Pseudomonas abyssi sp. nov. isolated from Abyssopelagic Water.</title>
        <authorList>
            <person name="Wei Y."/>
        </authorList>
    </citation>
    <scope>NUCLEOTIDE SEQUENCE [LARGE SCALE GENOMIC DNA]</scope>
    <source>
        <strain evidence="1 2">MT5</strain>
    </source>
</reference>
<evidence type="ECO:0000313" key="2">
    <source>
        <dbReference type="Proteomes" id="UP000242313"/>
    </source>
</evidence>
<comment type="caution">
    <text evidence="1">The sequence shown here is derived from an EMBL/GenBank/DDBJ whole genome shotgun (WGS) entry which is preliminary data.</text>
</comment>
<sequence>MTLDQIRRGPIASALSLLPDRMTSPAAEVQILAIGLQESRFEHRHQIGGPAHGWWQFELGGGVRGVLTHPASRDLAKGLCVARGVAPSSSAAFAALEHDDILAAGFARLLLWTDPRPLPAIGEVQAAWDYYIRNWRPGKPHPKTWAPLYAQAIEEVQHAE</sequence>
<dbReference type="Proteomes" id="UP000242313">
    <property type="component" value="Unassembled WGS sequence"/>
</dbReference>
<protein>
    <submittedName>
        <fullName evidence="1">Uncharacterized protein</fullName>
    </submittedName>
</protein>